<dbReference type="InterPro" id="IPR014710">
    <property type="entry name" value="RmlC-like_jellyroll"/>
</dbReference>
<dbReference type="Pfam" id="PF07883">
    <property type="entry name" value="Cupin_2"/>
    <property type="match status" value="1"/>
</dbReference>
<dbReference type="InterPro" id="IPR051610">
    <property type="entry name" value="GPI/OXD"/>
</dbReference>
<evidence type="ECO:0000313" key="3">
    <source>
        <dbReference type="EMBL" id="QNN66796.1"/>
    </source>
</evidence>
<feature type="domain" description="Cupin type-2" evidence="2">
    <location>
        <begin position="46"/>
        <end position="117"/>
    </location>
</feature>
<dbReference type="CDD" id="cd02224">
    <property type="entry name" value="cupin_SPO2919-like"/>
    <property type="match status" value="1"/>
</dbReference>
<dbReference type="PANTHER" id="PTHR35848">
    <property type="entry name" value="OXALATE-BINDING PROTEIN"/>
    <property type="match status" value="1"/>
</dbReference>
<evidence type="ECO:0000313" key="4">
    <source>
        <dbReference type="Proteomes" id="UP000515971"/>
    </source>
</evidence>
<dbReference type="InterPro" id="IPR013096">
    <property type="entry name" value="Cupin_2"/>
</dbReference>
<keyword evidence="1" id="KW-0479">Metal-binding</keyword>
<dbReference type="InterPro" id="IPR011051">
    <property type="entry name" value="RmlC_Cupin_sf"/>
</dbReference>
<organism evidence="3 4">
    <name type="scientific">Sphingomonas lutea</name>
    <dbReference type="NCBI Taxonomy" id="1045317"/>
    <lineage>
        <taxon>Bacteria</taxon>
        <taxon>Pseudomonadati</taxon>
        <taxon>Pseudomonadota</taxon>
        <taxon>Alphaproteobacteria</taxon>
        <taxon>Sphingomonadales</taxon>
        <taxon>Sphingomonadaceae</taxon>
        <taxon>Sphingomonas</taxon>
    </lineage>
</organism>
<dbReference type="Gene3D" id="2.60.120.10">
    <property type="entry name" value="Jelly Rolls"/>
    <property type="match status" value="1"/>
</dbReference>
<dbReference type="PANTHER" id="PTHR35848:SF9">
    <property type="entry name" value="SLL1358 PROTEIN"/>
    <property type="match status" value="1"/>
</dbReference>
<dbReference type="SUPFAM" id="SSF51182">
    <property type="entry name" value="RmlC-like cupins"/>
    <property type="match status" value="1"/>
</dbReference>
<gene>
    <name evidence="3" type="ORF">H9L13_08985</name>
</gene>
<dbReference type="Proteomes" id="UP000515971">
    <property type="component" value="Chromosome"/>
</dbReference>
<dbReference type="KEGG" id="slut:H9L13_08985"/>
<dbReference type="EMBL" id="CP060718">
    <property type="protein sequence ID" value="QNN66796.1"/>
    <property type="molecule type" value="Genomic_DNA"/>
</dbReference>
<dbReference type="GO" id="GO:0046872">
    <property type="term" value="F:metal ion binding"/>
    <property type="evidence" value="ECO:0007669"/>
    <property type="project" value="UniProtKB-KW"/>
</dbReference>
<proteinExistence type="predicted"/>
<evidence type="ECO:0000259" key="2">
    <source>
        <dbReference type="Pfam" id="PF07883"/>
    </source>
</evidence>
<name>A0A7G9SG21_9SPHN</name>
<reference evidence="3 4" key="1">
    <citation type="submission" date="2020-08" db="EMBL/GenBank/DDBJ databases">
        <title>Genome sequence of Sphingomonas lutea KCTC 23642T.</title>
        <authorList>
            <person name="Hyun D.-W."/>
            <person name="Bae J.-W."/>
        </authorList>
    </citation>
    <scope>NUCLEOTIDE SEQUENCE [LARGE SCALE GENOMIC DNA]</scope>
    <source>
        <strain evidence="3 4">KCTC 23642</strain>
    </source>
</reference>
<protein>
    <submittedName>
        <fullName evidence="3">Cupin domain-containing protein</fullName>
    </submittedName>
</protein>
<sequence>MPKIDLDALEPTNATGYPPPYDADVAGRWQRKVAEAAGMKALGARHVVLEPGAWSSQRHWHQSEDELLVVLGGTAVLVEDDGETELAAGDIVAWPAGVADGHHLINRSDAPCSFICVSAGTDTGGAYSDIDMKWTAGGRYVHKDGTPY</sequence>
<dbReference type="AlphaFoldDB" id="A0A7G9SG21"/>
<dbReference type="RefSeq" id="WP_187537388.1">
    <property type="nucleotide sequence ID" value="NZ_BAABJT010000001.1"/>
</dbReference>
<accession>A0A7G9SG21</accession>
<evidence type="ECO:0000256" key="1">
    <source>
        <dbReference type="ARBA" id="ARBA00022723"/>
    </source>
</evidence>
<keyword evidence="4" id="KW-1185">Reference proteome</keyword>